<dbReference type="OrthoDB" id="2058406at2"/>
<keyword evidence="2" id="KW-1185">Reference proteome</keyword>
<protein>
    <submittedName>
        <fullName evidence="1">Alternate signal-mediated exported protein</fullName>
    </submittedName>
</protein>
<dbReference type="EMBL" id="SGXF01000002">
    <property type="protein sequence ID" value="RZT01185.1"/>
    <property type="molecule type" value="Genomic_DNA"/>
</dbReference>
<name>A0A4Q7PKW3_9FIRM</name>
<dbReference type="Proteomes" id="UP000292927">
    <property type="component" value="Unassembled WGS sequence"/>
</dbReference>
<accession>A0A4Q7PKW3</accession>
<evidence type="ECO:0000313" key="1">
    <source>
        <dbReference type="EMBL" id="RZT01185.1"/>
    </source>
</evidence>
<dbReference type="AlphaFoldDB" id="A0A4Q7PKW3"/>
<proteinExistence type="predicted"/>
<comment type="caution">
    <text evidence="1">The sequence shown here is derived from an EMBL/GenBank/DDBJ whole genome shotgun (WGS) entry which is preliminary data.</text>
</comment>
<reference evidence="1 2" key="1">
    <citation type="submission" date="2019-02" db="EMBL/GenBank/DDBJ databases">
        <title>Genomic Encyclopedia of Type Strains, Phase IV (KMG-IV): sequencing the most valuable type-strain genomes for metagenomic binning, comparative biology and taxonomic classification.</title>
        <authorList>
            <person name="Goeker M."/>
        </authorList>
    </citation>
    <scope>NUCLEOTIDE SEQUENCE [LARGE SCALE GENOMIC DNA]</scope>
    <source>
        <strain evidence="1 2">DSM 29486</strain>
    </source>
</reference>
<evidence type="ECO:0000313" key="2">
    <source>
        <dbReference type="Proteomes" id="UP000292927"/>
    </source>
</evidence>
<gene>
    <name evidence="1" type="ORF">EV209_1627</name>
</gene>
<dbReference type="RefSeq" id="WP_130434841.1">
    <property type="nucleotide sequence ID" value="NZ_SGXF01000002.1"/>
</dbReference>
<sequence>MGKKMCKRLALALLTVVCVGLAVLLVRDTYSYLTSKNAAANDFIIAQDTITIEEEFTPPPDIKAGDVITKKPSIKNTGNIPLFVRMRAEFSLSDIAKLCEPLTISESWYYSEADSFYYYKHVLYPGEITEPLFTQVVIKDTAPAEKLTPFDIIVYGESKDLGGYSGNETSDTGFVEKWDEE</sequence>
<organism evidence="1 2">
    <name type="scientific">Cuneatibacter caecimuris</name>
    <dbReference type="NCBI Taxonomy" id="1796618"/>
    <lineage>
        <taxon>Bacteria</taxon>
        <taxon>Bacillati</taxon>
        <taxon>Bacillota</taxon>
        <taxon>Clostridia</taxon>
        <taxon>Lachnospirales</taxon>
        <taxon>Lachnospiraceae</taxon>
        <taxon>Cuneatibacter</taxon>
    </lineage>
</organism>